<dbReference type="InterPro" id="IPR006035">
    <property type="entry name" value="Ureohydrolase"/>
</dbReference>
<sequence>MEDVPADAWRRTVDRTSEPGREPGPINLQRYAFAPPYAGIATLFGLPLCLNQDDLRAGRVDVAVLGAPVDMSTGHRGAAFGPRAIRADERCLPHSPHLLINPSTRVKPFEELTVVDYGDAAVDLFSIDNSMEPIRALVREIAETGAIPIVLGGDHSILWPDAAAVADVYGAGNVGVVHFDAHPDCAPHLAGHLASHATPIRRLIEDEHIPGRNFVQVGLRSAIAPEDDLLDWMREHGLRAHFMAEIDRRGFDVVLQQAIEEALDGPEYVFVSLDIDVLDPAFAPGTGTPEPPGLTNRELLPAIRRLCHEVPVVGMDLVEVAPHLDPGCTTTMNARRAVFEALSGIAARRKGLPGPDYLDPRVAGPPPDRQA</sequence>
<dbReference type="CDD" id="cd09990">
    <property type="entry name" value="Agmatinase-like"/>
    <property type="match status" value="1"/>
</dbReference>
<dbReference type="PRINTS" id="PR00116">
    <property type="entry name" value="ARGINASE"/>
</dbReference>
<dbReference type="InterPro" id="IPR020855">
    <property type="entry name" value="Ureohydrolase_Mn_BS"/>
</dbReference>
<dbReference type="GO" id="GO:0046872">
    <property type="term" value="F:metal ion binding"/>
    <property type="evidence" value="ECO:0007669"/>
    <property type="project" value="UniProtKB-KW"/>
</dbReference>
<dbReference type="Proteomes" id="UP000608024">
    <property type="component" value="Unassembled WGS sequence"/>
</dbReference>
<feature type="region of interest" description="Disordered" evidence="5">
    <location>
        <begin position="1"/>
        <end position="24"/>
    </location>
</feature>
<dbReference type="InterPro" id="IPR023696">
    <property type="entry name" value="Ureohydrolase_dom_sf"/>
</dbReference>
<dbReference type="AlphaFoldDB" id="A0A918ZWZ5"/>
<evidence type="ECO:0000256" key="3">
    <source>
        <dbReference type="ARBA" id="ARBA00022801"/>
    </source>
</evidence>
<evidence type="ECO:0000256" key="5">
    <source>
        <dbReference type="SAM" id="MobiDB-lite"/>
    </source>
</evidence>
<dbReference type="Pfam" id="PF00491">
    <property type="entry name" value="Arginase"/>
    <property type="match status" value="1"/>
</dbReference>
<gene>
    <name evidence="6" type="primary">speB</name>
    <name evidence="6" type="ORF">GCM10018785_46790</name>
</gene>
<dbReference type="PROSITE" id="PS01053">
    <property type="entry name" value="ARGINASE_1"/>
    <property type="match status" value="1"/>
</dbReference>
<dbReference type="RefSeq" id="WP_190137983.1">
    <property type="nucleotide sequence ID" value="NZ_BNBT01000080.1"/>
</dbReference>
<evidence type="ECO:0000256" key="1">
    <source>
        <dbReference type="ARBA" id="ARBA00009227"/>
    </source>
</evidence>
<keyword evidence="2" id="KW-0479">Metal-binding</keyword>
<dbReference type="Gene3D" id="3.40.800.10">
    <property type="entry name" value="Ureohydrolase domain"/>
    <property type="match status" value="1"/>
</dbReference>
<proteinExistence type="inferred from homology"/>
<evidence type="ECO:0000313" key="6">
    <source>
        <dbReference type="EMBL" id="GHE73327.1"/>
    </source>
</evidence>
<feature type="compositionally biased region" description="Basic and acidic residues" evidence="5">
    <location>
        <begin position="8"/>
        <end position="21"/>
    </location>
</feature>
<comment type="similarity">
    <text evidence="1">Belongs to the arginase family. Agmatinase subfamily.</text>
</comment>
<protein>
    <submittedName>
        <fullName evidence="6">Agmatinase</fullName>
    </submittedName>
</protein>
<name>A0A918ZWZ5_9ACTN</name>
<evidence type="ECO:0000256" key="4">
    <source>
        <dbReference type="RuleBase" id="RU003684"/>
    </source>
</evidence>
<accession>A0A918ZWZ5</accession>
<comment type="caution">
    <text evidence="6">The sequence shown here is derived from an EMBL/GenBank/DDBJ whole genome shotgun (WGS) entry which is preliminary data.</text>
</comment>
<keyword evidence="3 4" id="KW-0378">Hydrolase</keyword>
<dbReference type="PROSITE" id="PS51409">
    <property type="entry name" value="ARGINASE_2"/>
    <property type="match status" value="1"/>
</dbReference>
<keyword evidence="7" id="KW-1185">Reference proteome</keyword>
<dbReference type="PANTHER" id="PTHR11358">
    <property type="entry name" value="ARGINASE/AGMATINASE"/>
    <property type="match status" value="1"/>
</dbReference>
<reference evidence="6" key="1">
    <citation type="journal article" date="2014" name="Int. J. Syst. Evol. Microbiol.">
        <title>Complete genome sequence of Corynebacterium casei LMG S-19264T (=DSM 44701T), isolated from a smear-ripened cheese.</title>
        <authorList>
            <consortium name="US DOE Joint Genome Institute (JGI-PGF)"/>
            <person name="Walter F."/>
            <person name="Albersmeier A."/>
            <person name="Kalinowski J."/>
            <person name="Ruckert C."/>
        </authorList>
    </citation>
    <scope>NUCLEOTIDE SEQUENCE</scope>
    <source>
        <strain evidence="6">JCM 4784</strain>
    </source>
</reference>
<dbReference type="GO" id="GO:0033389">
    <property type="term" value="P:putrescine biosynthetic process from arginine, via agmatine"/>
    <property type="evidence" value="ECO:0007669"/>
    <property type="project" value="TreeGrafter"/>
</dbReference>
<evidence type="ECO:0000313" key="7">
    <source>
        <dbReference type="Proteomes" id="UP000608024"/>
    </source>
</evidence>
<dbReference type="PANTHER" id="PTHR11358:SF26">
    <property type="entry name" value="GUANIDINO ACID HYDROLASE, MITOCHONDRIAL"/>
    <property type="match status" value="1"/>
</dbReference>
<evidence type="ECO:0000256" key="2">
    <source>
        <dbReference type="ARBA" id="ARBA00022723"/>
    </source>
</evidence>
<dbReference type="EMBL" id="BNBT01000080">
    <property type="protein sequence ID" value="GHE73327.1"/>
    <property type="molecule type" value="Genomic_DNA"/>
</dbReference>
<feature type="region of interest" description="Disordered" evidence="5">
    <location>
        <begin position="352"/>
        <end position="371"/>
    </location>
</feature>
<dbReference type="SUPFAM" id="SSF52768">
    <property type="entry name" value="Arginase/deacetylase"/>
    <property type="match status" value="1"/>
</dbReference>
<dbReference type="GO" id="GO:0008783">
    <property type="term" value="F:agmatinase activity"/>
    <property type="evidence" value="ECO:0007669"/>
    <property type="project" value="TreeGrafter"/>
</dbReference>
<reference evidence="6" key="2">
    <citation type="submission" date="2020-09" db="EMBL/GenBank/DDBJ databases">
        <authorList>
            <person name="Sun Q."/>
            <person name="Ohkuma M."/>
        </authorList>
    </citation>
    <scope>NUCLEOTIDE SEQUENCE</scope>
    <source>
        <strain evidence="6">JCM 4784</strain>
    </source>
</reference>
<organism evidence="6 7">
    <name type="scientific">Streptomyces longispororuber</name>
    <dbReference type="NCBI Taxonomy" id="68230"/>
    <lineage>
        <taxon>Bacteria</taxon>
        <taxon>Bacillati</taxon>
        <taxon>Actinomycetota</taxon>
        <taxon>Actinomycetes</taxon>
        <taxon>Kitasatosporales</taxon>
        <taxon>Streptomycetaceae</taxon>
        <taxon>Streptomyces</taxon>
    </lineage>
</organism>